<keyword evidence="2" id="KW-0812">Transmembrane</keyword>
<organism evidence="3 4">
    <name type="scientific">Adineta steineri</name>
    <dbReference type="NCBI Taxonomy" id="433720"/>
    <lineage>
        <taxon>Eukaryota</taxon>
        <taxon>Metazoa</taxon>
        <taxon>Spiralia</taxon>
        <taxon>Gnathifera</taxon>
        <taxon>Rotifera</taxon>
        <taxon>Eurotatoria</taxon>
        <taxon>Bdelloidea</taxon>
        <taxon>Adinetida</taxon>
        <taxon>Adinetidae</taxon>
        <taxon>Adineta</taxon>
    </lineage>
</organism>
<dbReference type="Pfam" id="PF00106">
    <property type="entry name" value="adh_short"/>
    <property type="match status" value="2"/>
</dbReference>
<dbReference type="PRINTS" id="PR00081">
    <property type="entry name" value="GDHRDH"/>
</dbReference>
<keyword evidence="2" id="KW-1133">Transmembrane helix</keyword>
<dbReference type="InterPro" id="IPR036291">
    <property type="entry name" value="NAD(P)-bd_dom_sf"/>
</dbReference>
<evidence type="ECO:0000256" key="2">
    <source>
        <dbReference type="SAM" id="Phobius"/>
    </source>
</evidence>
<feature type="transmembrane region" description="Helical" evidence="2">
    <location>
        <begin position="309"/>
        <end position="328"/>
    </location>
</feature>
<proteinExistence type="predicted"/>
<protein>
    <submittedName>
        <fullName evidence="3">Uncharacterized protein</fullName>
    </submittedName>
</protein>
<feature type="non-terminal residue" evidence="3">
    <location>
        <position position="1"/>
    </location>
</feature>
<dbReference type="GO" id="GO:0008202">
    <property type="term" value="P:steroid metabolic process"/>
    <property type="evidence" value="ECO:0007669"/>
    <property type="project" value="TreeGrafter"/>
</dbReference>
<dbReference type="EMBL" id="CAJOAZ010004349">
    <property type="protein sequence ID" value="CAF4054997.1"/>
    <property type="molecule type" value="Genomic_DNA"/>
</dbReference>
<dbReference type="PANTHER" id="PTHR43313">
    <property type="entry name" value="SHORT-CHAIN DEHYDROGENASE/REDUCTASE FAMILY 9C"/>
    <property type="match status" value="1"/>
</dbReference>
<dbReference type="InterPro" id="IPR020904">
    <property type="entry name" value="Sc_DH/Rdtase_CS"/>
</dbReference>
<keyword evidence="2" id="KW-0472">Membrane</keyword>
<dbReference type="PROSITE" id="PS00061">
    <property type="entry name" value="ADH_SHORT"/>
    <property type="match status" value="2"/>
</dbReference>
<dbReference type="Proteomes" id="UP000663844">
    <property type="component" value="Unassembled WGS sequence"/>
</dbReference>
<evidence type="ECO:0000256" key="1">
    <source>
        <dbReference type="ARBA" id="ARBA00023002"/>
    </source>
</evidence>
<comment type="caution">
    <text evidence="3">The sequence shown here is derived from an EMBL/GenBank/DDBJ whole genome shotgun (WGS) entry which is preliminary data.</text>
</comment>
<name>A0A819S2Y8_9BILA</name>
<accession>A0A819S2Y8</accession>
<evidence type="ECO:0000313" key="4">
    <source>
        <dbReference type="Proteomes" id="UP000663844"/>
    </source>
</evidence>
<dbReference type="SUPFAM" id="SSF51735">
    <property type="entry name" value="NAD(P)-binding Rossmann-fold domains"/>
    <property type="match status" value="2"/>
</dbReference>
<gene>
    <name evidence="3" type="ORF">OXD698_LOCUS32769</name>
</gene>
<sequence>AVARMSSYSASKYALESFSDCLRREMFHWFLKVRCDTGFGHGLAIELDKQGFNVFAGVYVQDNIISLQNQLSSKATVFQLDITNQDDIYAAFELVNGKTKVLHALVNNAGIIDGHFIDWTSIETMRKVMDVNHFGHVAMTKKFLPLLIAKRDSRVINVCSAAGFLAVAGMSSYSASKYALESFSDCLRREMFHWGLKVSIIEPGFMRTPLIERLVKPYPEFLTSLSNDVKERWGEEYLKGWHDKMEQNQLTKLADDPIKVVQALQHAVMNSKPFIRYRPGMQSPLIFLPISILPAWIADFILRKLMCPFASMTMCFIIGIAVVLYIGYRIYQHFFPTPNIDARGKYVLISGCDTGFGHGLAIELDKQGFNVFAGVYVQDNIISLKNQLSSKATVFQLDITNQKDIDAAFELVNEKTKVLHALVNNAGISAGYMIDWTSVDTMRKVMDVNHFGHVAMTKKFLPLLIAKRDSRVVNICSAAGYLAARGMSSYSASKYALESFSDCLRREMFHWDLKVSIIEPGFMRTPIIERLVKPYPEFLTSLSNDVKERWGEEYLKGWHTKMGQNPLRKIADDPLKVVRALQHAVMNTVPHIRYRPGWQSSLMLFPISMLPAWIADFILHKLNGSSLVPASVNKQLKD</sequence>
<feature type="transmembrane region" description="Helical" evidence="2">
    <location>
        <begin position="285"/>
        <end position="302"/>
    </location>
</feature>
<dbReference type="PANTHER" id="PTHR43313:SF1">
    <property type="entry name" value="3BETA-HYDROXYSTEROID DEHYDROGENASE DHS-16"/>
    <property type="match status" value="1"/>
</dbReference>
<dbReference type="GO" id="GO:0016491">
    <property type="term" value="F:oxidoreductase activity"/>
    <property type="evidence" value="ECO:0007669"/>
    <property type="project" value="UniProtKB-KW"/>
</dbReference>
<evidence type="ECO:0000313" key="3">
    <source>
        <dbReference type="EMBL" id="CAF4054997.1"/>
    </source>
</evidence>
<dbReference type="AlphaFoldDB" id="A0A819S2Y8"/>
<dbReference type="Gene3D" id="3.40.50.720">
    <property type="entry name" value="NAD(P)-binding Rossmann-like Domain"/>
    <property type="match status" value="2"/>
</dbReference>
<keyword evidence="1" id="KW-0560">Oxidoreductase</keyword>
<dbReference type="InterPro" id="IPR002347">
    <property type="entry name" value="SDR_fam"/>
</dbReference>
<dbReference type="PRINTS" id="PR00080">
    <property type="entry name" value="SDRFAMILY"/>
</dbReference>
<reference evidence="3" key="1">
    <citation type="submission" date="2021-02" db="EMBL/GenBank/DDBJ databases">
        <authorList>
            <person name="Nowell W R."/>
        </authorList>
    </citation>
    <scope>NUCLEOTIDE SEQUENCE</scope>
</reference>